<feature type="region of interest" description="Disordered" evidence="1">
    <location>
        <begin position="120"/>
        <end position="142"/>
    </location>
</feature>
<feature type="transmembrane region" description="Helical" evidence="2">
    <location>
        <begin position="393"/>
        <end position="411"/>
    </location>
</feature>
<dbReference type="GeneID" id="5725233"/>
<dbReference type="InParanoid" id="A0A2K3E341"/>
<feature type="compositionally biased region" description="Low complexity" evidence="1">
    <location>
        <begin position="672"/>
        <end position="684"/>
    </location>
</feature>
<feature type="region of interest" description="Disordered" evidence="1">
    <location>
        <begin position="1"/>
        <end position="21"/>
    </location>
</feature>
<feature type="region of interest" description="Disordered" evidence="1">
    <location>
        <begin position="656"/>
        <end position="696"/>
    </location>
</feature>
<evidence type="ECO:0000313" key="4">
    <source>
        <dbReference type="Proteomes" id="UP000006906"/>
    </source>
</evidence>
<evidence type="ECO:0000256" key="2">
    <source>
        <dbReference type="SAM" id="Phobius"/>
    </source>
</evidence>
<evidence type="ECO:0000313" key="3">
    <source>
        <dbReference type="EMBL" id="PNW87194.1"/>
    </source>
</evidence>
<dbReference type="AlphaFoldDB" id="A0A2K3E341"/>
<proteinExistence type="predicted"/>
<feature type="transmembrane region" description="Helical" evidence="2">
    <location>
        <begin position="547"/>
        <end position="572"/>
    </location>
</feature>
<reference evidence="3 4" key="1">
    <citation type="journal article" date="2007" name="Science">
        <title>The Chlamydomonas genome reveals the evolution of key animal and plant functions.</title>
        <authorList>
            <person name="Merchant S.S."/>
            <person name="Prochnik S.E."/>
            <person name="Vallon O."/>
            <person name="Harris E.H."/>
            <person name="Karpowicz S.J."/>
            <person name="Witman G.B."/>
            <person name="Terry A."/>
            <person name="Salamov A."/>
            <person name="Fritz-Laylin L.K."/>
            <person name="Marechal-Drouard L."/>
            <person name="Marshall W.F."/>
            <person name="Qu L.H."/>
            <person name="Nelson D.R."/>
            <person name="Sanderfoot A.A."/>
            <person name="Spalding M.H."/>
            <person name="Kapitonov V.V."/>
            <person name="Ren Q."/>
            <person name="Ferris P."/>
            <person name="Lindquist E."/>
            <person name="Shapiro H."/>
            <person name="Lucas S.M."/>
            <person name="Grimwood J."/>
            <person name="Schmutz J."/>
            <person name="Cardol P."/>
            <person name="Cerutti H."/>
            <person name="Chanfreau G."/>
            <person name="Chen C.L."/>
            <person name="Cognat V."/>
            <person name="Croft M.T."/>
            <person name="Dent R."/>
            <person name="Dutcher S."/>
            <person name="Fernandez E."/>
            <person name="Fukuzawa H."/>
            <person name="Gonzalez-Ballester D."/>
            <person name="Gonzalez-Halphen D."/>
            <person name="Hallmann A."/>
            <person name="Hanikenne M."/>
            <person name="Hippler M."/>
            <person name="Inwood W."/>
            <person name="Jabbari K."/>
            <person name="Kalanon M."/>
            <person name="Kuras R."/>
            <person name="Lefebvre P.A."/>
            <person name="Lemaire S.D."/>
            <person name="Lobanov A.V."/>
            <person name="Lohr M."/>
            <person name="Manuell A."/>
            <person name="Meier I."/>
            <person name="Mets L."/>
            <person name="Mittag M."/>
            <person name="Mittelmeier T."/>
            <person name="Moroney J.V."/>
            <person name="Moseley J."/>
            <person name="Napoli C."/>
            <person name="Nedelcu A.M."/>
            <person name="Niyogi K."/>
            <person name="Novoselov S.V."/>
            <person name="Paulsen I.T."/>
            <person name="Pazour G."/>
            <person name="Purton S."/>
            <person name="Ral J.P."/>
            <person name="Riano-Pachon D.M."/>
            <person name="Riekhof W."/>
            <person name="Rymarquis L."/>
            <person name="Schroda M."/>
            <person name="Stern D."/>
            <person name="Umen J."/>
            <person name="Willows R."/>
            <person name="Wilson N."/>
            <person name="Zimmer S.L."/>
            <person name="Allmer J."/>
            <person name="Balk J."/>
            <person name="Bisova K."/>
            <person name="Chen C.J."/>
            <person name="Elias M."/>
            <person name="Gendler K."/>
            <person name="Hauser C."/>
            <person name="Lamb M.R."/>
            <person name="Ledford H."/>
            <person name="Long J.C."/>
            <person name="Minagawa J."/>
            <person name="Page M.D."/>
            <person name="Pan J."/>
            <person name="Pootakham W."/>
            <person name="Roje S."/>
            <person name="Rose A."/>
            <person name="Stahlberg E."/>
            <person name="Terauchi A.M."/>
            <person name="Yang P."/>
            <person name="Ball S."/>
            <person name="Bowler C."/>
            <person name="Dieckmann C.L."/>
            <person name="Gladyshev V.N."/>
            <person name="Green P."/>
            <person name="Jorgensen R."/>
            <person name="Mayfield S."/>
            <person name="Mueller-Roeber B."/>
            <person name="Rajamani S."/>
            <person name="Sayre R.T."/>
            <person name="Brokstein P."/>
            <person name="Dubchak I."/>
            <person name="Goodstein D."/>
            <person name="Hornick L."/>
            <person name="Huang Y.W."/>
            <person name="Jhaveri J."/>
            <person name="Luo Y."/>
            <person name="Martinez D."/>
            <person name="Ngau W.C."/>
            <person name="Otillar B."/>
            <person name="Poliakov A."/>
            <person name="Porter A."/>
            <person name="Szajkowski L."/>
            <person name="Werner G."/>
            <person name="Zhou K."/>
            <person name="Grigoriev I.V."/>
            <person name="Rokhsar D.S."/>
            <person name="Grossman A.R."/>
        </authorList>
    </citation>
    <scope>NUCLEOTIDE SEQUENCE [LARGE SCALE GENOMIC DNA]</scope>
    <source>
        <strain evidence="4">CC-503</strain>
    </source>
</reference>
<feature type="transmembrane region" description="Helical" evidence="2">
    <location>
        <begin position="423"/>
        <end position="441"/>
    </location>
</feature>
<dbReference type="RefSeq" id="XP_042927547.1">
    <property type="nucleotide sequence ID" value="XM_043059913.1"/>
</dbReference>
<dbReference type="Gramene" id="PNW87194">
    <property type="protein sequence ID" value="PNW87194"/>
    <property type="gene ID" value="CHLRE_02g112701v5"/>
</dbReference>
<feature type="region of interest" description="Disordered" evidence="1">
    <location>
        <begin position="730"/>
        <end position="815"/>
    </location>
</feature>
<feature type="compositionally biased region" description="Polar residues" evidence="1">
    <location>
        <begin position="657"/>
        <end position="671"/>
    </location>
</feature>
<organism evidence="3 4">
    <name type="scientific">Chlamydomonas reinhardtii</name>
    <name type="common">Chlamydomonas smithii</name>
    <dbReference type="NCBI Taxonomy" id="3055"/>
    <lineage>
        <taxon>Eukaryota</taxon>
        <taxon>Viridiplantae</taxon>
        <taxon>Chlorophyta</taxon>
        <taxon>core chlorophytes</taxon>
        <taxon>Chlorophyceae</taxon>
        <taxon>CS clade</taxon>
        <taxon>Chlamydomonadales</taxon>
        <taxon>Chlamydomonadaceae</taxon>
        <taxon>Chlamydomonas</taxon>
    </lineage>
</organism>
<feature type="transmembrane region" description="Helical" evidence="2">
    <location>
        <begin position="928"/>
        <end position="948"/>
    </location>
</feature>
<gene>
    <name evidence="3" type="ORF">CHLRE_02g112701v5</name>
</gene>
<accession>A0A2K3E341</accession>
<keyword evidence="2" id="KW-0472">Membrane</keyword>
<feature type="transmembrane region" description="Helical" evidence="2">
    <location>
        <begin position="199"/>
        <end position="218"/>
    </location>
</feature>
<keyword evidence="2" id="KW-0812">Transmembrane</keyword>
<dbReference type="ExpressionAtlas" id="A0A2K3E341">
    <property type="expression patterns" value="baseline"/>
</dbReference>
<evidence type="ECO:0008006" key="5">
    <source>
        <dbReference type="Google" id="ProtNLM"/>
    </source>
</evidence>
<keyword evidence="4" id="KW-1185">Reference proteome</keyword>
<name>A0A2K3E341_CHLRE</name>
<feature type="transmembrane region" description="Helical" evidence="2">
    <location>
        <begin position="512"/>
        <end position="535"/>
    </location>
</feature>
<feature type="compositionally biased region" description="Low complexity" evidence="1">
    <location>
        <begin position="802"/>
        <end position="815"/>
    </location>
</feature>
<feature type="compositionally biased region" description="Polar residues" evidence="1">
    <location>
        <begin position="739"/>
        <end position="748"/>
    </location>
</feature>
<dbReference type="OrthoDB" id="10687542at2759"/>
<dbReference type="EMBL" id="CM008963">
    <property type="protein sequence ID" value="PNW87194.1"/>
    <property type="molecule type" value="Genomic_DNA"/>
</dbReference>
<protein>
    <recommendedName>
        <fullName evidence="5">EF-hand domain-containing protein</fullName>
    </recommendedName>
</protein>
<sequence>MLRRAERNQEGSGSSSRIYPEAKRISQDKAWHATPDPAAPCVWSGSEAVEHGLEKAPQLLLFELIDANGDGHVKPSEAALFLDTLLSASRREGAPPLAPLVEEIAARVCADAAAAAAATDEASKQQSLQPSEQGQQPQQEPGQGLFLTPALLGRFAAACRCSAALEEDLSLHCPFPTITLLHSTLDLATRPVQELRFQLGTLLKALLAWALLPLWVWLPPDWLRPHTTLRLVRLQFVCCLVDFTGHRLFTSWRMAAWLPPLYGVALYGGAWGVLAVFWAQHGWRAAQQAGRSGRGVSEFILALDAAEDNTFFACVLPWVLLLVMVFSSAVKLSLRDPEGVLQQARAVGELGVQDEVLQGFTNVTTKTMLAAVASATARRVSESLLLRGVRRSVLLLPPLLIAAHRLLYLLFTRRLWPREQLGLAMAIVQYVAMTMSMALSWREMTEIVLFLGEQSARMAVFSIMFEQRGAAAAGLPWINNGKPNNLRLWMQIRTHLLRANCIMLRWIEGSSAMILLCGLAALVLLAVTLLQGSLFSSTRGSTDLQIALSWAILGFITLIVMEFLVVVVAVSIGTTNIADLRRLSRAAWDLETTLSALRWPGVFGPLPPPDQLGGGSGRRPVPAAWHGSYGGGSGAHAMTHGHGCWDTRLQAHEAASPVQSLVTASSAEQTSAAGLQQQQPQQLRRLQHGHQHAAAAGDGRVSAPLGLPLASGRAASLDVFAPSVAALPSGGHAAGGSRQGSARRSQIGSCRATGTEPCAAASEGGRSRSGKMGPEAADGTQQAVSGGEGVQSAVGLSTQQPRAAAGAQREGAEQGLVASARHVPAGAAPATAGECGSKGSDTGIRQGGLLDHFSGPAEAVPDARATVAIDSEAAAALLRPQPPAPPPSLEELETCRLLLLRLIDVLRHSEEYLELFGVPLEPKFRSSLLSFVLTLAAAGLSAVISFLAKR</sequence>
<feature type="transmembrane region" description="Helical" evidence="2">
    <location>
        <begin position="261"/>
        <end position="279"/>
    </location>
</feature>
<dbReference type="Proteomes" id="UP000006906">
    <property type="component" value="Chromosome 2"/>
</dbReference>
<keyword evidence="2" id="KW-1133">Transmembrane helix</keyword>
<dbReference type="KEGG" id="cre:CHLRE_02g112701v5"/>
<evidence type="ECO:0000256" key="1">
    <source>
        <dbReference type="SAM" id="MobiDB-lite"/>
    </source>
</evidence>